<comment type="caution">
    <text evidence="1">The sequence shown here is derived from an EMBL/GenBank/DDBJ whole genome shotgun (WGS) entry which is preliminary data.</text>
</comment>
<dbReference type="AlphaFoldDB" id="A0A8X6PQH4"/>
<dbReference type="Proteomes" id="UP000887013">
    <property type="component" value="Unassembled WGS sequence"/>
</dbReference>
<organism evidence="1 2">
    <name type="scientific">Nephila pilipes</name>
    <name type="common">Giant wood spider</name>
    <name type="synonym">Nephila maculata</name>
    <dbReference type="NCBI Taxonomy" id="299642"/>
    <lineage>
        <taxon>Eukaryota</taxon>
        <taxon>Metazoa</taxon>
        <taxon>Ecdysozoa</taxon>
        <taxon>Arthropoda</taxon>
        <taxon>Chelicerata</taxon>
        <taxon>Arachnida</taxon>
        <taxon>Araneae</taxon>
        <taxon>Araneomorphae</taxon>
        <taxon>Entelegynae</taxon>
        <taxon>Araneoidea</taxon>
        <taxon>Nephilidae</taxon>
        <taxon>Nephila</taxon>
    </lineage>
</organism>
<sequence length="87" mass="10114">MRTFNKYPPDQSTWMSLPVKKYGSRSCEYPVKASRDSNWNLSPAHIFPANHFTPTEEGKNARQHNRLRFPALYLPSRLRLSAAQMYG</sequence>
<name>A0A8X6PQH4_NEPPI</name>
<proteinExistence type="predicted"/>
<keyword evidence="2" id="KW-1185">Reference proteome</keyword>
<dbReference type="EMBL" id="BMAW01119244">
    <property type="protein sequence ID" value="GFT83688.1"/>
    <property type="molecule type" value="Genomic_DNA"/>
</dbReference>
<protein>
    <submittedName>
        <fullName evidence="1">Uncharacterized protein</fullName>
    </submittedName>
</protein>
<evidence type="ECO:0000313" key="2">
    <source>
        <dbReference type="Proteomes" id="UP000887013"/>
    </source>
</evidence>
<reference evidence="1" key="1">
    <citation type="submission" date="2020-08" db="EMBL/GenBank/DDBJ databases">
        <title>Multicomponent nature underlies the extraordinary mechanical properties of spider dragline silk.</title>
        <authorList>
            <person name="Kono N."/>
            <person name="Nakamura H."/>
            <person name="Mori M."/>
            <person name="Yoshida Y."/>
            <person name="Ohtoshi R."/>
            <person name="Malay A.D."/>
            <person name="Moran D.A.P."/>
            <person name="Tomita M."/>
            <person name="Numata K."/>
            <person name="Arakawa K."/>
        </authorList>
    </citation>
    <scope>NUCLEOTIDE SEQUENCE</scope>
</reference>
<evidence type="ECO:0000313" key="1">
    <source>
        <dbReference type="EMBL" id="GFT83688.1"/>
    </source>
</evidence>
<accession>A0A8X6PQH4</accession>
<gene>
    <name evidence="1" type="ORF">NPIL_233671</name>
</gene>